<reference evidence="1 2" key="1">
    <citation type="submission" date="2022-08" db="EMBL/GenBank/DDBJ databases">
        <title>Paenibacillus endoradicis sp. nov., Paenibacillus radicibacter sp. nov and Paenibacillus pararadicis sp. nov., three cold-adapted plant growth-promoting bacteria isolated from root of Larix gmelinii in Great Khingan.</title>
        <authorList>
            <person name="Xue H."/>
        </authorList>
    </citation>
    <scope>NUCLEOTIDE SEQUENCE [LARGE SCALE GENOMIC DNA]</scope>
    <source>
        <strain evidence="1 2">N5-1-1-5</strain>
    </source>
</reference>
<dbReference type="EMBL" id="JANQBD010000015">
    <property type="protein sequence ID" value="MCR8633454.1"/>
    <property type="molecule type" value="Genomic_DNA"/>
</dbReference>
<evidence type="ECO:0000313" key="1">
    <source>
        <dbReference type="EMBL" id="MCR8633454.1"/>
    </source>
</evidence>
<name>A0ABT1YJT8_9BACL</name>
<sequence>MIPNISVGFVKYGILVATRKAVSVKKFIEAVDKTHGMRAYLDGAYIIVEGQDKNYVRGKVPVSDLKKAIKGTTLGHFSCYDPELVMRDTKIF</sequence>
<proteinExistence type="predicted"/>
<organism evidence="1 2">
    <name type="scientific">Paenibacillus radicis</name>
    <name type="common">ex Xue et al. 2023</name>
    <dbReference type="NCBI Taxonomy" id="2972489"/>
    <lineage>
        <taxon>Bacteria</taxon>
        <taxon>Bacillati</taxon>
        <taxon>Bacillota</taxon>
        <taxon>Bacilli</taxon>
        <taxon>Bacillales</taxon>
        <taxon>Paenibacillaceae</taxon>
        <taxon>Paenibacillus</taxon>
    </lineage>
</organism>
<dbReference type="RefSeq" id="WP_258215031.1">
    <property type="nucleotide sequence ID" value="NZ_JANQBD010000015.1"/>
</dbReference>
<comment type="caution">
    <text evidence="1">The sequence shown here is derived from an EMBL/GenBank/DDBJ whole genome shotgun (WGS) entry which is preliminary data.</text>
</comment>
<protein>
    <submittedName>
        <fullName evidence="1">Uncharacterized protein</fullName>
    </submittedName>
</protein>
<gene>
    <name evidence="1" type="ORF">NV381_19920</name>
</gene>
<keyword evidence="2" id="KW-1185">Reference proteome</keyword>
<evidence type="ECO:0000313" key="2">
    <source>
        <dbReference type="Proteomes" id="UP001300012"/>
    </source>
</evidence>
<accession>A0ABT1YJT8</accession>
<dbReference type="Proteomes" id="UP001300012">
    <property type="component" value="Unassembled WGS sequence"/>
</dbReference>